<dbReference type="HOGENOM" id="CLU_144705_0_0_9"/>
<dbReference type="AlphaFoldDB" id="F2JQ10"/>
<protein>
    <recommendedName>
        <fullName evidence="3">Chloramphenicol resistance protein</fullName>
    </recommendedName>
</protein>
<sequence length="137" mass="15629">MTILESIRNYFCSCPLLKEGALNVDYLGNGFNYNIDSIPTNPILQKYADGGAKKQFTFIFQSREAWGNDTLSNLDNNGFYEQLGEWIETNNKNKFLPTMEEGKIPFKVQLLTCGYLMSNTADSGIYQIQARLIYLEL</sequence>
<reference evidence="1 2" key="1">
    <citation type="journal article" date="2011" name="J. Bacteriol.">
        <title>Complete genome sequence of the cellulose-degrading bacterium Cellulosilyticum lentocellum.</title>
        <authorList>
            <consortium name="US DOE Joint Genome Institute"/>
            <person name="Miller D.A."/>
            <person name="Suen G."/>
            <person name="Bruce D."/>
            <person name="Copeland A."/>
            <person name="Cheng J.F."/>
            <person name="Detter C."/>
            <person name="Goodwin L.A."/>
            <person name="Han C.S."/>
            <person name="Hauser L.J."/>
            <person name="Land M.L."/>
            <person name="Lapidus A."/>
            <person name="Lucas S."/>
            <person name="Meincke L."/>
            <person name="Pitluck S."/>
            <person name="Tapia R."/>
            <person name="Teshima H."/>
            <person name="Woyke T."/>
            <person name="Fox B.G."/>
            <person name="Angert E.R."/>
            <person name="Currie C.R."/>
        </authorList>
    </citation>
    <scope>NUCLEOTIDE SEQUENCE [LARGE SCALE GENOMIC DNA]</scope>
    <source>
        <strain evidence="2">ATCC 49066 / DSM 5427 / NCIMB 11756 / RHM5</strain>
    </source>
</reference>
<dbReference type="eggNOG" id="ENOG5032TS2">
    <property type="taxonomic scope" value="Bacteria"/>
</dbReference>
<name>F2JQ10_CELLD</name>
<evidence type="ECO:0000313" key="2">
    <source>
        <dbReference type="Proteomes" id="UP000008467"/>
    </source>
</evidence>
<dbReference type="KEGG" id="cle:Clole_0825"/>
<dbReference type="Proteomes" id="UP000008467">
    <property type="component" value="Chromosome"/>
</dbReference>
<proteinExistence type="predicted"/>
<dbReference type="RefSeq" id="WP_013655859.1">
    <property type="nucleotide sequence ID" value="NC_015275.1"/>
</dbReference>
<gene>
    <name evidence="1" type="ordered locus">Clole_0825</name>
</gene>
<evidence type="ECO:0008006" key="3">
    <source>
        <dbReference type="Google" id="ProtNLM"/>
    </source>
</evidence>
<dbReference type="STRING" id="642492.Clole_0825"/>
<evidence type="ECO:0000313" key="1">
    <source>
        <dbReference type="EMBL" id="ADZ82558.1"/>
    </source>
</evidence>
<keyword evidence="2" id="KW-1185">Reference proteome</keyword>
<organism evidence="1 2">
    <name type="scientific">Cellulosilyticum lentocellum (strain ATCC 49066 / DSM 5427 / NCIMB 11756 / RHM5)</name>
    <name type="common">Clostridium lentocellum</name>
    <dbReference type="NCBI Taxonomy" id="642492"/>
    <lineage>
        <taxon>Bacteria</taxon>
        <taxon>Bacillati</taxon>
        <taxon>Bacillota</taxon>
        <taxon>Clostridia</taxon>
        <taxon>Lachnospirales</taxon>
        <taxon>Cellulosilyticaceae</taxon>
        <taxon>Cellulosilyticum</taxon>
    </lineage>
</organism>
<accession>F2JQ10</accession>
<dbReference type="EMBL" id="CP002582">
    <property type="protein sequence ID" value="ADZ82558.1"/>
    <property type="molecule type" value="Genomic_DNA"/>
</dbReference>